<accession>A0A212T6V7</accession>
<dbReference type="RefSeq" id="WP_088812436.1">
    <property type="nucleotide sequence ID" value="NZ_FYEX01000001.1"/>
</dbReference>
<sequence>MFGMSEQQLNIWQEYIEEIGEDHFYYLPAEGSDFPIIYSRFFCGIDRSLIDPEGTKRSAEIAIARSKINSSILKKPILSSKDAFELVSTVTPQFYDQEILMLLEECQTSMTLQEHWEFLIECWTEQELTTDGIRKENWEKIFRFHPSLPELIAVLPDEFTAYRAGELSGYSWTLDRNVAQKFQQRFALNFGDVPLQSRKFTKQEALFYTNRRNEQEVVIIPKNL</sequence>
<evidence type="ECO:0000313" key="1">
    <source>
        <dbReference type="EMBL" id="SNC61772.1"/>
    </source>
</evidence>
<proteinExistence type="predicted"/>
<dbReference type="OrthoDB" id="9153693at2"/>
<dbReference type="Proteomes" id="UP000197215">
    <property type="component" value="Unassembled WGS sequence"/>
</dbReference>
<reference evidence="1 2" key="1">
    <citation type="submission" date="2017-06" db="EMBL/GenBank/DDBJ databases">
        <authorList>
            <person name="Kim H.J."/>
            <person name="Triplett B.A."/>
        </authorList>
    </citation>
    <scope>NUCLEOTIDE SEQUENCE [LARGE SCALE GENOMIC DNA]</scope>
    <source>
        <strain evidence="1 2">MWH-VicM1</strain>
    </source>
</reference>
<keyword evidence="2" id="KW-1185">Reference proteome</keyword>
<protein>
    <submittedName>
        <fullName evidence="1">Uncharacterized protein</fullName>
    </submittedName>
</protein>
<dbReference type="EMBL" id="FYEX01000001">
    <property type="protein sequence ID" value="SNC61772.1"/>
    <property type="molecule type" value="Genomic_DNA"/>
</dbReference>
<evidence type="ECO:0000313" key="2">
    <source>
        <dbReference type="Proteomes" id="UP000197215"/>
    </source>
</evidence>
<dbReference type="AlphaFoldDB" id="A0A212T6V7"/>
<gene>
    <name evidence="1" type="ORF">SAMN06295916_0543</name>
</gene>
<organism evidence="1 2">
    <name type="scientific">Polynucleobacter victoriensis</name>
    <dbReference type="NCBI Taxonomy" id="2049319"/>
    <lineage>
        <taxon>Bacteria</taxon>
        <taxon>Pseudomonadati</taxon>
        <taxon>Pseudomonadota</taxon>
        <taxon>Betaproteobacteria</taxon>
        <taxon>Burkholderiales</taxon>
        <taxon>Burkholderiaceae</taxon>
        <taxon>Polynucleobacter</taxon>
    </lineage>
</organism>
<name>A0A212T6V7_9BURK</name>